<protein>
    <recommendedName>
        <fullName evidence="1">Retrovirus-related Pol polyprotein from transposon TNT 1-94-like beta-barrel domain-containing protein</fullName>
    </recommendedName>
</protein>
<evidence type="ECO:0000313" key="3">
    <source>
        <dbReference type="Proteomes" id="UP000235145"/>
    </source>
</evidence>
<evidence type="ECO:0000313" key="2">
    <source>
        <dbReference type="EMBL" id="KAJ0216141.1"/>
    </source>
</evidence>
<gene>
    <name evidence="2" type="ORF">LSAT_V11C300140320</name>
</gene>
<organism evidence="2 3">
    <name type="scientific">Lactuca sativa</name>
    <name type="common">Garden lettuce</name>
    <dbReference type="NCBI Taxonomy" id="4236"/>
    <lineage>
        <taxon>Eukaryota</taxon>
        <taxon>Viridiplantae</taxon>
        <taxon>Streptophyta</taxon>
        <taxon>Embryophyta</taxon>
        <taxon>Tracheophyta</taxon>
        <taxon>Spermatophyta</taxon>
        <taxon>Magnoliopsida</taxon>
        <taxon>eudicotyledons</taxon>
        <taxon>Gunneridae</taxon>
        <taxon>Pentapetalae</taxon>
        <taxon>asterids</taxon>
        <taxon>campanulids</taxon>
        <taxon>Asterales</taxon>
        <taxon>Asteraceae</taxon>
        <taxon>Cichorioideae</taxon>
        <taxon>Cichorieae</taxon>
        <taxon>Lactucinae</taxon>
        <taxon>Lactuca</taxon>
    </lineage>
</organism>
<feature type="domain" description="Retrovirus-related Pol polyprotein from transposon TNT 1-94-like beta-barrel" evidence="1">
    <location>
        <begin position="18"/>
        <end position="84"/>
    </location>
</feature>
<keyword evidence="3" id="KW-1185">Reference proteome</keyword>
<dbReference type="EMBL" id="NBSK02000003">
    <property type="protein sequence ID" value="KAJ0216141.1"/>
    <property type="molecule type" value="Genomic_DNA"/>
</dbReference>
<sequence length="84" mass="9605">MCKNGKKLNPRNLIFLKESGCSCHMTGRKEHLRDFCKLENVGVGKFGNNQKCKFKGYGKVTNGKFTIKRDPYVERLNHNLISVS</sequence>
<evidence type="ECO:0000259" key="1">
    <source>
        <dbReference type="Pfam" id="PF22936"/>
    </source>
</evidence>
<accession>A0A9R1XK52</accession>
<dbReference type="AlphaFoldDB" id="A0A9R1XK52"/>
<dbReference type="Pfam" id="PF22936">
    <property type="entry name" value="Pol_BBD"/>
    <property type="match status" value="1"/>
</dbReference>
<comment type="caution">
    <text evidence="2">The sequence shown here is derived from an EMBL/GenBank/DDBJ whole genome shotgun (WGS) entry which is preliminary data.</text>
</comment>
<reference evidence="2 3" key="1">
    <citation type="journal article" date="2017" name="Nat. Commun.">
        <title>Genome assembly with in vitro proximity ligation data and whole-genome triplication in lettuce.</title>
        <authorList>
            <person name="Reyes-Chin-Wo S."/>
            <person name="Wang Z."/>
            <person name="Yang X."/>
            <person name="Kozik A."/>
            <person name="Arikit S."/>
            <person name="Song C."/>
            <person name="Xia L."/>
            <person name="Froenicke L."/>
            <person name="Lavelle D.O."/>
            <person name="Truco M.J."/>
            <person name="Xia R."/>
            <person name="Zhu S."/>
            <person name="Xu C."/>
            <person name="Xu H."/>
            <person name="Xu X."/>
            <person name="Cox K."/>
            <person name="Korf I."/>
            <person name="Meyers B.C."/>
            <person name="Michelmore R.W."/>
        </authorList>
    </citation>
    <scope>NUCLEOTIDE SEQUENCE [LARGE SCALE GENOMIC DNA]</scope>
    <source>
        <strain evidence="3">cv. Salinas</strain>
        <tissue evidence="2">Seedlings</tissue>
    </source>
</reference>
<proteinExistence type="predicted"/>
<dbReference type="Proteomes" id="UP000235145">
    <property type="component" value="Unassembled WGS sequence"/>
</dbReference>
<dbReference type="InterPro" id="IPR054722">
    <property type="entry name" value="PolX-like_BBD"/>
</dbReference>
<name>A0A9R1XK52_LACSA</name>